<dbReference type="GO" id="GO:0031507">
    <property type="term" value="P:heterochromatin formation"/>
    <property type="evidence" value="ECO:0007669"/>
    <property type="project" value="TreeGrafter"/>
</dbReference>
<dbReference type="AlphaFoldDB" id="A0AAD9DHZ0"/>
<evidence type="ECO:0000256" key="5">
    <source>
        <dbReference type="ARBA" id="ARBA00023163"/>
    </source>
</evidence>
<dbReference type="InterPro" id="IPR041355">
    <property type="entry name" value="Pre-SET_CXC"/>
</dbReference>
<dbReference type="PANTHER" id="PTHR45747:SF4">
    <property type="entry name" value="HISTONE-LYSINE N-METHYLTRANSFERASE E(Z)"/>
    <property type="match status" value="1"/>
</dbReference>
<dbReference type="InterPro" id="IPR046341">
    <property type="entry name" value="SET_dom_sf"/>
</dbReference>
<dbReference type="InterPro" id="IPR001214">
    <property type="entry name" value="SET_dom"/>
</dbReference>
<dbReference type="GO" id="GO:0032259">
    <property type="term" value="P:methylation"/>
    <property type="evidence" value="ECO:0007669"/>
    <property type="project" value="UniProtKB-KW"/>
</dbReference>
<dbReference type="PROSITE" id="PS50280">
    <property type="entry name" value="SET"/>
    <property type="match status" value="1"/>
</dbReference>
<proteinExistence type="predicted"/>
<accession>A0AAD9DHZ0</accession>
<evidence type="ECO:0000259" key="7">
    <source>
        <dbReference type="PROSITE" id="PS50280"/>
    </source>
</evidence>
<evidence type="ECO:0000256" key="4">
    <source>
        <dbReference type="ARBA" id="ARBA00023015"/>
    </source>
</evidence>
<dbReference type="EMBL" id="JATAAI010000001">
    <property type="protein sequence ID" value="KAK1748481.1"/>
    <property type="molecule type" value="Genomic_DNA"/>
</dbReference>
<evidence type="ECO:0000256" key="3">
    <source>
        <dbReference type="ARBA" id="ARBA00022691"/>
    </source>
</evidence>
<dbReference type="SMART" id="SM01114">
    <property type="entry name" value="CXC"/>
    <property type="match status" value="1"/>
</dbReference>
<keyword evidence="4" id="KW-0805">Transcription regulation</keyword>
<name>A0AAD9DHZ0_9STRA</name>
<evidence type="ECO:0000256" key="1">
    <source>
        <dbReference type="ARBA" id="ARBA00022603"/>
    </source>
</evidence>
<dbReference type="InterPro" id="IPR026489">
    <property type="entry name" value="CXC_dom"/>
</dbReference>
<comment type="caution">
    <text evidence="9">The sequence shown here is derived from an EMBL/GenBank/DDBJ whole genome shotgun (WGS) entry which is preliminary data.</text>
</comment>
<sequence>MTSSFDAYNEVRQELRARKITHWKEIKKNHFLLQSQAKDTTSSHPRLPAASESVCVGQGKSKVIIHRASSKNIKSTNVVQVKTSLIEASHPPLPKSRTAILQNYSYMVDDELEMKFTHNIDDDDEVTQEEVIQELVELGAKVRTYNFGQPHKEKKFLLDATLNRLAEKKALSQQVDERERCYADIAKVSKVDENIIRERHQLQIKPDAKVDIECKSNSDNPVAVTYDGIIDSYRELFCRRCFTYDCNIIHGNLPKPNLDLLGELASQKEKEGKWAEIDGHSSISQTTIEQTKTISSNQASKPIAKQSICERLYLIFEGDIENMAVVMGASTKAVQSFVTLNKIKLRDPQYVTPTLLKRKRDRVQSYVSMRNYKPEYLNKIQSTLIHPAFIPCDHDGPCNQSNCSCIKNAFFCTKHCGWGSMSTNFFRGCACQAGQCQSSSCACYAAKRECDPDLCRSCGACTYQPNAPAGDRQRCRNDNISMKRGVRLLVGESSVEGAGLGLFTQYQLSKGDFVDEYVGEIISQEEAERRGVVYDRQNMSYLFNLCSDFSVDATVKGNKTRYANHSDDPNIEPRLIRVNGDSRIGFYAVKDIGSEEELFFDYGYSTEIDNDQLFKPNHAHKFHWMDSNKKRNNS</sequence>
<organism evidence="9 10">
    <name type="scientific">Skeletonema marinoi</name>
    <dbReference type="NCBI Taxonomy" id="267567"/>
    <lineage>
        <taxon>Eukaryota</taxon>
        <taxon>Sar</taxon>
        <taxon>Stramenopiles</taxon>
        <taxon>Ochrophyta</taxon>
        <taxon>Bacillariophyta</taxon>
        <taxon>Coscinodiscophyceae</taxon>
        <taxon>Thalassiosirophycidae</taxon>
        <taxon>Thalassiosirales</taxon>
        <taxon>Skeletonemataceae</taxon>
        <taxon>Skeletonema</taxon>
        <taxon>Skeletonema marinoi-dohrnii complex</taxon>
    </lineage>
</organism>
<keyword evidence="10" id="KW-1185">Reference proteome</keyword>
<dbReference type="InterPro" id="IPR033467">
    <property type="entry name" value="Tesmin/TSO1-like_CXC"/>
</dbReference>
<feature type="domain" description="SET" evidence="7">
    <location>
        <begin position="486"/>
        <end position="603"/>
    </location>
</feature>
<dbReference type="SUPFAM" id="SSF82199">
    <property type="entry name" value="SET domain"/>
    <property type="match status" value="1"/>
</dbReference>
<protein>
    <submittedName>
        <fullName evidence="9">SET domain-containing protein</fullName>
        <ecNumber evidence="9">2.1.1.-</ecNumber>
    </submittedName>
</protein>
<dbReference type="GO" id="GO:0005634">
    <property type="term" value="C:nucleus"/>
    <property type="evidence" value="ECO:0007669"/>
    <property type="project" value="TreeGrafter"/>
</dbReference>
<keyword evidence="5" id="KW-0804">Transcription</keyword>
<feature type="domain" description="CXC" evidence="8">
    <location>
        <begin position="371"/>
        <end position="475"/>
    </location>
</feature>
<reference evidence="9" key="1">
    <citation type="submission" date="2023-06" db="EMBL/GenBank/DDBJ databases">
        <title>Survivors Of The Sea: Transcriptome response of Skeletonema marinoi to long-term dormancy.</title>
        <authorList>
            <person name="Pinder M.I.M."/>
            <person name="Kourtchenko O."/>
            <person name="Robertson E.K."/>
            <person name="Larsson T."/>
            <person name="Maumus F."/>
            <person name="Osuna-Cruz C.M."/>
            <person name="Vancaester E."/>
            <person name="Stenow R."/>
            <person name="Vandepoele K."/>
            <person name="Ploug H."/>
            <person name="Bruchert V."/>
            <person name="Godhe A."/>
            <person name="Topel M."/>
        </authorList>
    </citation>
    <scope>NUCLEOTIDE SEQUENCE</scope>
    <source>
        <strain evidence="9">R05AC</strain>
    </source>
</reference>
<gene>
    <name evidence="9" type="ORF">QTG54_000420</name>
</gene>
<dbReference type="InterPro" id="IPR048358">
    <property type="entry name" value="EZH1/2_MCSS"/>
</dbReference>
<dbReference type="SMART" id="SM00317">
    <property type="entry name" value="SET"/>
    <property type="match status" value="1"/>
</dbReference>
<dbReference type="Gene3D" id="2.170.270.10">
    <property type="entry name" value="SET domain"/>
    <property type="match status" value="1"/>
</dbReference>
<dbReference type="EC" id="2.1.1.-" evidence="9"/>
<evidence type="ECO:0000256" key="6">
    <source>
        <dbReference type="ARBA" id="ARBA00048568"/>
    </source>
</evidence>
<dbReference type="PROSITE" id="PS51633">
    <property type="entry name" value="CXC"/>
    <property type="match status" value="1"/>
</dbReference>
<dbReference type="Proteomes" id="UP001224775">
    <property type="component" value="Unassembled WGS sequence"/>
</dbReference>
<dbReference type="InterPro" id="IPR045318">
    <property type="entry name" value="EZH1/2-like"/>
</dbReference>
<evidence type="ECO:0000256" key="2">
    <source>
        <dbReference type="ARBA" id="ARBA00022679"/>
    </source>
</evidence>
<evidence type="ECO:0000313" key="10">
    <source>
        <dbReference type="Proteomes" id="UP001224775"/>
    </source>
</evidence>
<evidence type="ECO:0000259" key="8">
    <source>
        <dbReference type="PROSITE" id="PS51633"/>
    </source>
</evidence>
<keyword evidence="3" id="KW-0949">S-adenosyl-L-methionine</keyword>
<dbReference type="GO" id="GO:0140951">
    <property type="term" value="F:histone H3K27 trimethyltransferase activity"/>
    <property type="evidence" value="ECO:0007669"/>
    <property type="project" value="UniProtKB-EC"/>
</dbReference>
<dbReference type="GO" id="GO:0003682">
    <property type="term" value="F:chromatin binding"/>
    <property type="evidence" value="ECO:0007669"/>
    <property type="project" value="TreeGrafter"/>
</dbReference>
<keyword evidence="2 9" id="KW-0808">Transferase</keyword>
<dbReference type="PANTHER" id="PTHR45747">
    <property type="entry name" value="HISTONE-LYSINE N-METHYLTRANSFERASE E(Z)"/>
    <property type="match status" value="1"/>
</dbReference>
<evidence type="ECO:0000313" key="9">
    <source>
        <dbReference type="EMBL" id="KAK1748481.1"/>
    </source>
</evidence>
<dbReference type="Pfam" id="PF18264">
    <property type="entry name" value="preSET_CXC"/>
    <property type="match status" value="1"/>
</dbReference>
<comment type="catalytic activity">
    <reaction evidence="6">
        <text>L-lysyl(27)-[histone H3] + 3 S-adenosyl-L-methionine = N(6),N(6),N(6)-trimethyl-L-lysyl(27)-[histone H3] + 3 S-adenosyl-L-homocysteine + 3 H(+)</text>
        <dbReference type="Rhea" id="RHEA:60292"/>
        <dbReference type="Rhea" id="RHEA-COMP:15535"/>
        <dbReference type="Rhea" id="RHEA-COMP:15548"/>
        <dbReference type="ChEBI" id="CHEBI:15378"/>
        <dbReference type="ChEBI" id="CHEBI:29969"/>
        <dbReference type="ChEBI" id="CHEBI:57856"/>
        <dbReference type="ChEBI" id="CHEBI:59789"/>
        <dbReference type="ChEBI" id="CHEBI:61961"/>
        <dbReference type="EC" id="2.1.1.356"/>
    </reaction>
</comment>
<dbReference type="Pfam" id="PF00856">
    <property type="entry name" value="SET"/>
    <property type="match status" value="1"/>
</dbReference>
<dbReference type="Pfam" id="PF21358">
    <property type="entry name" value="Ezh2_MCSS"/>
    <property type="match status" value="1"/>
</dbReference>
<keyword evidence="1 9" id="KW-0489">Methyltransferase</keyword>